<evidence type="ECO:0000313" key="3">
    <source>
        <dbReference type="RefSeq" id="XP_071921886.1"/>
    </source>
</evidence>
<dbReference type="GeneID" id="140014692"/>
<keyword evidence="2" id="KW-1185">Reference proteome</keyword>
<reference evidence="3" key="1">
    <citation type="submission" date="2025-08" db="UniProtKB">
        <authorList>
            <consortium name="RefSeq"/>
        </authorList>
    </citation>
    <scope>IDENTIFICATION</scope>
    <source>
        <tissue evidence="3">Leaves</tissue>
    </source>
</reference>
<evidence type="ECO:0000259" key="1">
    <source>
        <dbReference type="Pfam" id="PF14111"/>
    </source>
</evidence>
<dbReference type="PANTHER" id="PTHR31286:SF179">
    <property type="entry name" value="RNASE H TYPE-1 DOMAIN-CONTAINING PROTEIN"/>
    <property type="match status" value="1"/>
</dbReference>
<accession>A0ABM4VQS9</accession>
<dbReference type="Pfam" id="PF14111">
    <property type="entry name" value="DUF4283"/>
    <property type="match status" value="1"/>
</dbReference>
<feature type="domain" description="DUF4283" evidence="1">
    <location>
        <begin position="81"/>
        <end position="157"/>
    </location>
</feature>
<evidence type="ECO:0000313" key="2">
    <source>
        <dbReference type="Proteomes" id="UP001652660"/>
    </source>
</evidence>
<dbReference type="InterPro" id="IPR040256">
    <property type="entry name" value="At4g02000-like"/>
</dbReference>
<dbReference type="Proteomes" id="UP001652660">
    <property type="component" value="Chromosome 9e"/>
</dbReference>
<gene>
    <name evidence="3" type="primary">LOC140014692</name>
</gene>
<proteinExistence type="predicted"/>
<dbReference type="PANTHER" id="PTHR31286">
    <property type="entry name" value="GLYCINE-RICH CELL WALL STRUCTURAL PROTEIN 1.8-LIKE"/>
    <property type="match status" value="1"/>
</dbReference>
<organism evidence="2 3">
    <name type="scientific">Coffea arabica</name>
    <name type="common">Arabian coffee</name>
    <dbReference type="NCBI Taxonomy" id="13443"/>
    <lineage>
        <taxon>Eukaryota</taxon>
        <taxon>Viridiplantae</taxon>
        <taxon>Streptophyta</taxon>
        <taxon>Embryophyta</taxon>
        <taxon>Tracheophyta</taxon>
        <taxon>Spermatophyta</taxon>
        <taxon>Magnoliopsida</taxon>
        <taxon>eudicotyledons</taxon>
        <taxon>Gunneridae</taxon>
        <taxon>Pentapetalae</taxon>
        <taxon>asterids</taxon>
        <taxon>lamiids</taxon>
        <taxon>Gentianales</taxon>
        <taxon>Rubiaceae</taxon>
        <taxon>Ixoroideae</taxon>
        <taxon>Gardenieae complex</taxon>
        <taxon>Bertiereae - Coffeeae clade</taxon>
        <taxon>Coffeeae</taxon>
        <taxon>Coffea</taxon>
    </lineage>
</organism>
<sequence>MAVGSSSTGEGIPPTATLPIGVPSFADVVSSRTAVEFKSKSFASLSPTGPRVQGVSSTHRREPAVSFSMEDIERIAAPFPYALVGKFSRGRPLMEKLRKFFQALNLKAEYSLGLMDRRHVLIRLSNEADYYRVWSRGIWHINKVPMRVLKWSIDFHVDRETSVVPVWFSLPKLPVHLFHKECLFSIVACLGHPLCVDAATARGSRPNVARVCVEVDLMKSLSGRVWIAFGERMGFRQPLLAENLPKYCDHCFHQGHAANECGIKNPGDRVLIGRRTEAKGDPEF</sequence>
<dbReference type="RefSeq" id="XP_071921886.1">
    <property type="nucleotide sequence ID" value="XM_072065785.1"/>
</dbReference>
<protein>
    <recommendedName>
        <fullName evidence="1">DUF4283 domain-containing protein</fullName>
    </recommendedName>
</protein>
<dbReference type="InterPro" id="IPR025558">
    <property type="entry name" value="DUF4283"/>
</dbReference>
<name>A0ABM4VQS9_COFAR</name>